<dbReference type="GO" id="GO:1901135">
    <property type="term" value="P:carbohydrate derivative metabolic process"/>
    <property type="evidence" value="ECO:0007669"/>
    <property type="project" value="InterPro"/>
</dbReference>
<dbReference type="InterPro" id="IPR035461">
    <property type="entry name" value="GmhA/DiaA"/>
</dbReference>
<accession>A0A917ZK48</accession>
<feature type="region of interest" description="Disordered" evidence="1">
    <location>
        <begin position="201"/>
        <end position="235"/>
    </location>
</feature>
<dbReference type="GO" id="GO:0016853">
    <property type="term" value="F:isomerase activity"/>
    <property type="evidence" value="ECO:0007669"/>
    <property type="project" value="UniProtKB-KW"/>
</dbReference>
<feature type="compositionally biased region" description="Basic residues" evidence="1">
    <location>
        <begin position="217"/>
        <end position="229"/>
    </location>
</feature>
<proteinExistence type="predicted"/>
<dbReference type="AlphaFoldDB" id="A0A917ZK48"/>
<dbReference type="PANTHER" id="PTHR30390">
    <property type="entry name" value="SEDOHEPTULOSE 7-PHOSPHATE ISOMERASE / DNAA INITIATOR-ASSOCIATING FACTOR FOR REPLICATION INITIATION"/>
    <property type="match status" value="1"/>
</dbReference>
<feature type="domain" description="SIS" evidence="2">
    <location>
        <begin position="45"/>
        <end position="204"/>
    </location>
</feature>
<protein>
    <submittedName>
        <fullName evidence="3">Phosphoheptose isomerase</fullName>
    </submittedName>
</protein>
<dbReference type="Pfam" id="PF13580">
    <property type="entry name" value="SIS_2"/>
    <property type="match status" value="1"/>
</dbReference>
<dbReference type="CDD" id="cd05006">
    <property type="entry name" value="SIS_GmhA"/>
    <property type="match status" value="1"/>
</dbReference>
<gene>
    <name evidence="3" type="primary">gmhA</name>
    <name evidence="3" type="ORF">GCM10012280_16780</name>
</gene>
<dbReference type="InterPro" id="IPR046348">
    <property type="entry name" value="SIS_dom_sf"/>
</dbReference>
<dbReference type="EMBL" id="BMMS01000006">
    <property type="protein sequence ID" value="GGO84702.1"/>
    <property type="molecule type" value="Genomic_DNA"/>
</dbReference>
<name>A0A917ZK48_9ACTN</name>
<evidence type="ECO:0000259" key="2">
    <source>
        <dbReference type="PROSITE" id="PS51464"/>
    </source>
</evidence>
<dbReference type="PROSITE" id="PS51464">
    <property type="entry name" value="SIS"/>
    <property type="match status" value="1"/>
</dbReference>
<keyword evidence="4" id="KW-1185">Reference proteome</keyword>
<dbReference type="Gene3D" id="3.40.50.10490">
    <property type="entry name" value="Glucose-6-phosphate isomerase like protein, domain 1"/>
    <property type="match status" value="1"/>
</dbReference>
<evidence type="ECO:0000256" key="1">
    <source>
        <dbReference type="SAM" id="MobiDB-lite"/>
    </source>
</evidence>
<organism evidence="3 4">
    <name type="scientific">Wenjunlia tyrosinilytica</name>
    <dbReference type="NCBI Taxonomy" id="1544741"/>
    <lineage>
        <taxon>Bacteria</taxon>
        <taxon>Bacillati</taxon>
        <taxon>Actinomycetota</taxon>
        <taxon>Actinomycetes</taxon>
        <taxon>Kitasatosporales</taxon>
        <taxon>Streptomycetaceae</taxon>
        <taxon>Wenjunlia</taxon>
    </lineage>
</organism>
<dbReference type="GO" id="GO:0097367">
    <property type="term" value="F:carbohydrate derivative binding"/>
    <property type="evidence" value="ECO:0007669"/>
    <property type="project" value="InterPro"/>
</dbReference>
<dbReference type="Proteomes" id="UP000641932">
    <property type="component" value="Unassembled WGS sequence"/>
</dbReference>
<dbReference type="PANTHER" id="PTHR30390:SF6">
    <property type="entry name" value="DNAA INITIATOR-ASSOCIATING PROTEIN DIAA"/>
    <property type="match status" value="1"/>
</dbReference>
<reference evidence="3" key="1">
    <citation type="journal article" date="2014" name="Int. J. Syst. Evol. Microbiol.">
        <title>Complete genome sequence of Corynebacterium casei LMG S-19264T (=DSM 44701T), isolated from a smear-ripened cheese.</title>
        <authorList>
            <consortium name="US DOE Joint Genome Institute (JGI-PGF)"/>
            <person name="Walter F."/>
            <person name="Albersmeier A."/>
            <person name="Kalinowski J."/>
            <person name="Ruckert C."/>
        </authorList>
    </citation>
    <scope>NUCLEOTIDE SEQUENCE</scope>
    <source>
        <strain evidence="3">CGMCC 4.7201</strain>
    </source>
</reference>
<reference evidence="3" key="2">
    <citation type="submission" date="2020-09" db="EMBL/GenBank/DDBJ databases">
        <authorList>
            <person name="Sun Q."/>
            <person name="Zhou Y."/>
        </authorList>
    </citation>
    <scope>NUCLEOTIDE SEQUENCE</scope>
    <source>
        <strain evidence="3">CGMCC 4.7201</strain>
    </source>
</reference>
<sequence>MTARPDVPRERVLDEATEHCLVLEAALARLRTRQLPLLTGWGEVLAELLPGGGRLLAAGNGGSAAQAQHLTAELVGRYFEERPAFSAISLHAETSSVTAIGNDYGFDELYARQVAAHGRSGDVLVLMSTSGRSPNLLRAASAARTLGMRVWGMTGPRPNPLAQDADEALCVDADRGATVQEAHLVALHLMCEALDAALARRGGDGRTSSTTGVLHLGARRPGPRHPGPRPRRESR</sequence>
<comment type="caution">
    <text evidence="3">The sequence shown here is derived from an EMBL/GenBank/DDBJ whole genome shotgun (WGS) entry which is preliminary data.</text>
</comment>
<evidence type="ECO:0000313" key="4">
    <source>
        <dbReference type="Proteomes" id="UP000641932"/>
    </source>
</evidence>
<dbReference type="InterPro" id="IPR050099">
    <property type="entry name" value="SIS_GmhA/DiaA_subfam"/>
</dbReference>
<dbReference type="RefSeq" id="WP_189130917.1">
    <property type="nucleotide sequence ID" value="NZ_BMMS01000006.1"/>
</dbReference>
<evidence type="ECO:0000313" key="3">
    <source>
        <dbReference type="EMBL" id="GGO84702.1"/>
    </source>
</evidence>
<dbReference type="SUPFAM" id="SSF53697">
    <property type="entry name" value="SIS domain"/>
    <property type="match status" value="1"/>
</dbReference>
<dbReference type="InterPro" id="IPR001347">
    <property type="entry name" value="SIS_dom"/>
</dbReference>
<keyword evidence="3" id="KW-0413">Isomerase</keyword>